<evidence type="ECO:0000313" key="3">
    <source>
        <dbReference type="Proteomes" id="UP001307889"/>
    </source>
</evidence>
<accession>A0ABN7AAL0</accession>
<keyword evidence="3" id="KW-1185">Reference proteome</keyword>
<dbReference type="EMBL" id="AP028909">
    <property type="protein sequence ID" value="BES88309.1"/>
    <property type="molecule type" value="Genomic_DNA"/>
</dbReference>
<reference evidence="2 3" key="1">
    <citation type="submission" date="2023-09" db="EMBL/GenBank/DDBJ databases">
        <title>Nesidiocoris tenuis whole genome shotgun sequence.</title>
        <authorList>
            <person name="Shibata T."/>
            <person name="Shimoda M."/>
            <person name="Kobayashi T."/>
            <person name="Uehara T."/>
        </authorList>
    </citation>
    <scope>NUCLEOTIDE SEQUENCE [LARGE SCALE GENOMIC DNA]</scope>
    <source>
        <strain evidence="2 3">Japan</strain>
    </source>
</reference>
<dbReference type="Proteomes" id="UP001307889">
    <property type="component" value="Chromosome 1"/>
</dbReference>
<organism evidence="2 3">
    <name type="scientific">Nesidiocoris tenuis</name>
    <dbReference type="NCBI Taxonomy" id="355587"/>
    <lineage>
        <taxon>Eukaryota</taxon>
        <taxon>Metazoa</taxon>
        <taxon>Ecdysozoa</taxon>
        <taxon>Arthropoda</taxon>
        <taxon>Hexapoda</taxon>
        <taxon>Insecta</taxon>
        <taxon>Pterygota</taxon>
        <taxon>Neoptera</taxon>
        <taxon>Paraneoptera</taxon>
        <taxon>Hemiptera</taxon>
        <taxon>Heteroptera</taxon>
        <taxon>Panheteroptera</taxon>
        <taxon>Cimicomorpha</taxon>
        <taxon>Miridae</taxon>
        <taxon>Dicyphina</taxon>
        <taxon>Nesidiocoris</taxon>
    </lineage>
</organism>
<keyword evidence="1" id="KW-0732">Signal</keyword>
<evidence type="ECO:0000256" key="1">
    <source>
        <dbReference type="SAM" id="SignalP"/>
    </source>
</evidence>
<protein>
    <recommendedName>
        <fullName evidence="4">Secreted protein</fullName>
    </recommendedName>
</protein>
<sequence>MRNYRTCDWLRTVLLLPAAVPARSSPFPVLATLVFSSRLAIPSLVLIAHRHAFRSLLSCSFSSLFVRGSKLGDFGTLLDFHLSFFLEKNFSLKPPAQPSRLLWTLDLWMLIAVDAEEFDDQQTKS</sequence>
<name>A0ABN7AAL0_9HEMI</name>
<feature type="chain" id="PRO_5046455840" description="Secreted protein" evidence="1">
    <location>
        <begin position="25"/>
        <end position="125"/>
    </location>
</feature>
<feature type="signal peptide" evidence="1">
    <location>
        <begin position="1"/>
        <end position="24"/>
    </location>
</feature>
<evidence type="ECO:0000313" key="2">
    <source>
        <dbReference type="EMBL" id="BES88309.1"/>
    </source>
</evidence>
<gene>
    <name evidence="2" type="ORF">NTJ_01115</name>
</gene>
<evidence type="ECO:0008006" key="4">
    <source>
        <dbReference type="Google" id="ProtNLM"/>
    </source>
</evidence>
<proteinExistence type="predicted"/>